<evidence type="ECO:0000256" key="2">
    <source>
        <dbReference type="ARBA" id="ARBA00023002"/>
    </source>
</evidence>
<evidence type="ECO:0000256" key="1">
    <source>
        <dbReference type="ARBA" id="ARBA00022857"/>
    </source>
</evidence>
<evidence type="ECO:0000256" key="3">
    <source>
        <dbReference type="ARBA" id="ARBA00023027"/>
    </source>
</evidence>
<dbReference type="GO" id="GO:0016618">
    <property type="term" value="F:hydroxypyruvate reductase [NAD(P)H] activity"/>
    <property type="evidence" value="ECO:0007669"/>
    <property type="project" value="TreeGrafter"/>
</dbReference>
<dbReference type="CDD" id="cd12156">
    <property type="entry name" value="HPPR"/>
    <property type="match status" value="1"/>
</dbReference>
<evidence type="ECO:0000259" key="5">
    <source>
        <dbReference type="Pfam" id="PF00389"/>
    </source>
</evidence>
<keyword evidence="1" id="KW-0521">NADP</keyword>
<evidence type="ECO:0000256" key="4">
    <source>
        <dbReference type="RuleBase" id="RU003719"/>
    </source>
</evidence>
<dbReference type="GO" id="GO:0030267">
    <property type="term" value="F:glyoxylate reductase (NADPH) activity"/>
    <property type="evidence" value="ECO:0007669"/>
    <property type="project" value="TreeGrafter"/>
</dbReference>
<feature type="domain" description="D-isomer specific 2-hydroxyacid dehydrogenase catalytic" evidence="5">
    <location>
        <begin position="5"/>
        <end position="300"/>
    </location>
</feature>
<keyword evidence="3" id="KW-0520">NAD</keyword>
<dbReference type="Pfam" id="PF02826">
    <property type="entry name" value="2-Hacid_dh_C"/>
    <property type="match status" value="1"/>
</dbReference>
<dbReference type="InterPro" id="IPR006140">
    <property type="entry name" value="D-isomer_DH_NAD-bd"/>
</dbReference>
<dbReference type="SUPFAM" id="SSF51735">
    <property type="entry name" value="NAD(P)-binding Rossmann-fold domains"/>
    <property type="match status" value="1"/>
</dbReference>
<evidence type="ECO:0000313" key="8">
    <source>
        <dbReference type="Proteomes" id="UP000249590"/>
    </source>
</evidence>
<dbReference type="InterPro" id="IPR050223">
    <property type="entry name" value="D-isomer_2-hydroxyacid_DH"/>
</dbReference>
<keyword evidence="8" id="KW-1185">Reference proteome</keyword>
<dbReference type="FunFam" id="3.40.50.720:FF:000213">
    <property type="entry name" value="Putative 2-hydroxyacid dehydrogenase"/>
    <property type="match status" value="1"/>
</dbReference>
<dbReference type="Proteomes" id="UP000249590">
    <property type="component" value="Unassembled WGS sequence"/>
</dbReference>
<dbReference type="PANTHER" id="PTHR10996:SF178">
    <property type="entry name" value="2-HYDROXYACID DEHYDROGENASE YGL185C-RELATED"/>
    <property type="match status" value="1"/>
</dbReference>
<evidence type="ECO:0000259" key="6">
    <source>
        <dbReference type="Pfam" id="PF02826"/>
    </source>
</evidence>
<evidence type="ECO:0000313" key="7">
    <source>
        <dbReference type="EMBL" id="RAI04426.1"/>
    </source>
</evidence>
<dbReference type="Gene3D" id="3.40.50.720">
    <property type="entry name" value="NAD(P)-binding Rossmann-like Domain"/>
    <property type="match status" value="2"/>
</dbReference>
<organism evidence="7 8">
    <name type="scientific">Acuticoccus sediminis</name>
    <dbReference type="NCBI Taxonomy" id="2184697"/>
    <lineage>
        <taxon>Bacteria</taxon>
        <taxon>Pseudomonadati</taxon>
        <taxon>Pseudomonadota</taxon>
        <taxon>Alphaproteobacteria</taxon>
        <taxon>Hyphomicrobiales</taxon>
        <taxon>Amorphaceae</taxon>
        <taxon>Acuticoccus</taxon>
    </lineage>
</organism>
<dbReference type="EMBL" id="QHHQ01000001">
    <property type="protein sequence ID" value="RAI04426.1"/>
    <property type="molecule type" value="Genomic_DNA"/>
</dbReference>
<comment type="similarity">
    <text evidence="4">Belongs to the D-isomer specific 2-hydroxyacid dehydrogenase family.</text>
</comment>
<protein>
    <submittedName>
        <fullName evidence="7">Hydroxyacid dehydrogenase</fullName>
    </submittedName>
</protein>
<feature type="domain" description="D-isomer specific 2-hydroxyacid dehydrogenase NAD-binding" evidence="6">
    <location>
        <begin position="98"/>
        <end position="271"/>
    </location>
</feature>
<name>A0A8B2P2P8_9HYPH</name>
<proteinExistence type="inferred from homology"/>
<dbReference type="OrthoDB" id="9793626at2"/>
<dbReference type="SUPFAM" id="SSF52283">
    <property type="entry name" value="Formate/glycerate dehydrogenase catalytic domain-like"/>
    <property type="match status" value="1"/>
</dbReference>
<dbReference type="PANTHER" id="PTHR10996">
    <property type="entry name" value="2-HYDROXYACID DEHYDROGENASE-RELATED"/>
    <property type="match status" value="1"/>
</dbReference>
<gene>
    <name evidence="7" type="ORF">DLJ53_00550</name>
</gene>
<dbReference type="InterPro" id="IPR036291">
    <property type="entry name" value="NAD(P)-bd_dom_sf"/>
</dbReference>
<sequence>MQQSVHDALEDGFIVHRLHDAADKDKLLADVGPSIRGAITNGGIGVRNDVLDRLPKLEMISSFGVGYDGIDIDYCKSRGIKVTYTPNVLNDAMAEITLGLMIALARHLPQADRYTREGKWAGSGPYGLTAELTGKTVGIAGLGRVGKEIAQRCQAFKMQVVYFGRTRQDFVPYPHYGSLVEMARDVDWLVNVMPGGAATSKLFNAEIFDALGPEGFFVNVGRGTTADEAALIEALQQKRIAGAALDVFEKEPSVPEALLKLDNVVLSPHQGSATTKTRWMMGDLVTRNLKAWFDGKPVLTPLT</sequence>
<reference evidence="7 8" key="1">
    <citation type="submission" date="2018-05" db="EMBL/GenBank/DDBJ databases">
        <title>Acuticoccus sediminis sp. nov., isolated from deep-sea sediment of Indian Ocean.</title>
        <authorList>
            <person name="Liu X."/>
            <person name="Lai Q."/>
            <person name="Du Y."/>
            <person name="Sun F."/>
            <person name="Zhang X."/>
            <person name="Wang S."/>
            <person name="Shao Z."/>
        </authorList>
    </citation>
    <scope>NUCLEOTIDE SEQUENCE [LARGE SCALE GENOMIC DNA]</scope>
    <source>
        <strain evidence="7 8">PTG4-2</strain>
    </source>
</reference>
<dbReference type="InterPro" id="IPR006139">
    <property type="entry name" value="D-isomer_2_OHA_DH_cat_dom"/>
</dbReference>
<dbReference type="GO" id="GO:0051287">
    <property type="term" value="F:NAD binding"/>
    <property type="evidence" value="ECO:0007669"/>
    <property type="project" value="InterPro"/>
</dbReference>
<dbReference type="GO" id="GO:0005829">
    <property type="term" value="C:cytosol"/>
    <property type="evidence" value="ECO:0007669"/>
    <property type="project" value="TreeGrafter"/>
</dbReference>
<comment type="caution">
    <text evidence="7">The sequence shown here is derived from an EMBL/GenBank/DDBJ whole genome shotgun (WGS) entry which is preliminary data.</text>
</comment>
<accession>A0A8B2P2P8</accession>
<dbReference type="AlphaFoldDB" id="A0A8B2P2P8"/>
<keyword evidence="2 4" id="KW-0560">Oxidoreductase</keyword>
<dbReference type="Pfam" id="PF00389">
    <property type="entry name" value="2-Hacid_dh"/>
    <property type="match status" value="1"/>
</dbReference>